<dbReference type="Gene3D" id="3.10.105.10">
    <property type="entry name" value="Dipeptide-binding Protein, Domain 3"/>
    <property type="match status" value="1"/>
</dbReference>
<dbReference type="PANTHER" id="PTHR30290:SF65">
    <property type="entry name" value="MONOACYL PHOSPHATIDYLINOSITOL TETRAMANNOSIDE-BINDING PROTEIN LPQW-RELATED"/>
    <property type="match status" value="1"/>
</dbReference>
<evidence type="ECO:0000313" key="3">
    <source>
        <dbReference type="Proteomes" id="UP000621454"/>
    </source>
</evidence>
<dbReference type="InterPro" id="IPR000914">
    <property type="entry name" value="SBP_5_dom"/>
</dbReference>
<dbReference type="GO" id="GO:0015833">
    <property type="term" value="P:peptide transport"/>
    <property type="evidence" value="ECO:0007669"/>
    <property type="project" value="TreeGrafter"/>
</dbReference>
<evidence type="ECO:0000313" key="2">
    <source>
        <dbReference type="EMBL" id="GGB43643.1"/>
    </source>
</evidence>
<dbReference type="PANTHER" id="PTHR30290">
    <property type="entry name" value="PERIPLASMIC BINDING COMPONENT OF ABC TRANSPORTER"/>
    <property type="match status" value="1"/>
</dbReference>
<protein>
    <recommendedName>
        <fullName evidence="1">Solute-binding protein family 5 domain-containing protein</fullName>
    </recommendedName>
</protein>
<accession>A0A916TG55</accession>
<proteinExistence type="predicted"/>
<evidence type="ECO:0000259" key="1">
    <source>
        <dbReference type="Pfam" id="PF00496"/>
    </source>
</evidence>
<dbReference type="Gene3D" id="3.40.190.10">
    <property type="entry name" value="Periplasmic binding protein-like II"/>
    <property type="match status" value="1"/>
</dbReference>
<dbReference type="Proteomes" id="UP000621454">
    <property type="component" value="Unassembled WGS sequence"/>
</dbReference>
<organism evidence="2 3">
    <name type="scientific">Gordonia jinhuaensis</name>
    <dbReference type="NCBI Taxonomy" id="1517702"/>
    <lineage>
        <taxon>Bacteria</taxon>
        <taxon>Bacillati</taxon>
        <taxon>Actinomycetota</taxon>
        <taxon>Actinomycetes</taxon>
        <taxon>Mycobacteriales</taxon>
        <taxon>Gordoniaceae</taxon>
        <taxon>Gordonia</taxon>
    </lineage>
</organism>
<dbReference type="AlphaFoldDB" id="A0A916TG55"/>
<sequence>MELGSDADAFKTAKTIADVDLRQSAGFQWRHLDFNGAKGRITADPAVRVAIQKGINRDLIAKALLGQITSKPSVLNNHMFIDGQDGFQANNGDITYNPDEAKKELDAAGWTMSGQFRKKDGKQLDLHDVLPSGTPNASQEAQIIQQNLKEIGVNLIIDTVPSDDFFEKHVQVGDFDVTQFTWEDTVFPGSAQSIYSLTPGNIQQNYGQIGSDEINNLLNEMVTTTDPTKRNQIANQADEAIWKIGFSLPLYQRPYTYATKKALANFGAPGFGDTDMTKVGWLK</sequence>
<dbReference type="SUPFAM" id="SSF53850">
    <property type="entry name" value="Periplasmic binding protein-like II"/>
    <property type="match status" value="1"/>
</dbReference>
<comment type="caution">
    <text evidence="2">The sequence shown here is derived from an EMBL/GenBank/DDBJ whole genome shotgun (WGS) entry which is preliminary data.</text>
</comment>
<feature type="domain" description="Solute-binding protein family 5" evidence="1">
    <location>
        <begin position="8"/>
        <end position="202"/>
    </location>
</feature>
<dbReference type="GO" id="GO:1904680">
    <property type="term" value="F:peptide transmembrane transporter activity"/>
    <property type="evidence" value="ECO:0007669"/>
    <property type="project" value="TreeGrafter"/>
</dbReference>
<dbReference type="Pfam" id="PF00496">
    <property type="entry name" value="SBP_bac_5"/>
    <property type="match status" value="1"/>
</dbReference>
<name>A0A916TG55_9ACTN</name>
<gene>
    <name evidence="2" type="ORF">GCM10011489_33930</name>
</gene>
<keyword evidence="3" id="KW-1185">Reference proteome</keyword>
<dbReference type="EMBL" id="BMGC01000036">
    <property type="protein sequence ID" value="GGB43643.1"/>
    <property type="molecule type" value="Genomic_DNA"/>
</dbReference>
<reference evidence="2" key="1">
    <citation type="journal article" date="2014" name="Int. J. Syst. Evol. Microbiol.">
        <title>Complete genome sequence of Corynebacterium casei LMG S-19264T (=DSM 44701T), isolated from a smear-ripened cheese.</title>
        <authorList>
            <consortium name="US DOE Joint Genome Institute (JGI-PGF)"/>
            <person name="Walter F."/>
            <person name="Albersmeier A."/>
            <person name="Kalinowski J."/>
            <person name="Ruckert C."/>
        </authorList>
    </citation>
    <scope>NUCLEOTIDE SEQUENCE</scope>
    <source>
        <strain evidence="2">CGMCC 1.12827</strain>
    </source>
</reference>
<reference evidence="2" key="2">
    <citation type="submission" date="2020-09" db="EMBL/GenBank/DDBJ databases">
        <authorList>
            <person name="Sun Q."/>
            <person name="Zhou Y."/>
        </authorList>
    </citation>
    <scope>NUCLEOTIDE SEQUENCE</scope>
    <source>
        <strain evidence="2">CGMCC 1.12827</strain>
    </source>
</reference>
<dbReference type="InterPro" id="IPR039424">
    <property type="entry name" value="SBP_5"/>
</dbReference>